<gene>
    <name evidence="1" type="ORF">TM448A00147_0039</name>
    <name evidence="2" type="ORF">TM448B00305_0048</name>
</gene>
<protein>
    <submittedName>
        <fullName evidence="1">Uncharacterized protein</fullName>
    </submittedName>
</protein>
<dbReference type="EMBL" id="MT143980">
    <property type="protein sequence ID" value="QJA44780.1"/>
    <property type="molecule type" value="Genomic_DNA"/>
</dbReference>
<organism evidence="1">
    <name type="scientific">viral metagenome</name>
    <dbReference type="NCBI Taxonomy" id="1070528"/>
    <lineage>
        <taxon>unclassified sequences</taxon>
        <taxon>metagenomes</taxon>
        <taxon>organismal metagenomes</taxon>
    </lineage>
</organism>
<dbReference type="EMBL" id="MT144608">
    <property type="protein sequence ID" value="QJH94927.1"/>
    <property type="molecule type" value="Genomic_DNA"/>
</dbReference>
<evidence type="ECO:0000313" key="2">
    <source>
        <dbReference type="EMBL" id="QJH94927.1"/>
    </source>
</evidence>
<dbReference type="AlphaFoldDB" id="A0A6H1ZC76"/>
<accession>A0A6H1ZC76</accession>
<name>A0A6H1ZC76_9ZZZZ</name>
<reference evidence="1" key="1">
    <citation type="submission" date="2020-03" db="EMBL/GenBank/DDBJ databases">
        <title>The deep terrestrial virosphere.</title>
        <authorList>
            <person name="Holmfeldt K."/>
            <person name="Nilsson E."/>
            <person name="Simone D."/>
            <person name="Lopez-Fernandez M."/>
            <person name="Wu X."/>
            <person name="de Brujin I."/>
            <person name="Lundin D."/>
            <person name="Andersson A."/>
            <person name="Bertilsson S."/>
            <person name="Dopson M."/>
        </authorList>
    </citation>
    <scope>NUCLEOTIDE SEQUENCE</scope>
    <source>
        <strain evidence="1">TM448A00147</strain>
        <strain evidence="2">TM448B00305</strain>
    </source>
</reference>
<proteinExistence type="predicted"/>
<sequence>MPKPTQPLEWQHIVVPLAGGLGTDADPRMRPPERLEVALNVRSPEIGTLGKRYGFTPLPTGLVNGGAIGDDGPLRALGATQRELLAIGHRSLYSWMPDMGGWYYRGHVSPYVGKQTELYRSTADYALADEACFDDVVVYACCRQERRESGGTWASIECRLSLVDGPTIGQPVELAGTATTTIPWGPSCATTGAGVVIIYATGSAVGLHSLNRATYNGAAPTTAPVVLDVIAAGDVPGASNDGRVWDVLGMANGTYVVAWIDAANDVQLRRYGSDHALLATSAIVGQFYRVALCQQCTAAEADPNLRKLYVAVEAFISPNYIIQAYKRDPGTLGPVAGPHNIRALGANARGQNLGCASGIDHNADESIAVSWLYLDVSVVPVVRATESNHTDNALGALGNLATCYNSAPLTRPWWYRTRCYSAIQTVHPNMIAASGFETHMLVDHEIATGANRQIRIAGMWGVGAAIGSANQCLQGSANHVWLEGTTKHRFLNPLLAELIKATSDTWITAITHRISYDEIILDFDAVPLSCKLGRSMAVIGGGYVSLYDGISTTEMGFACPPMICTLAAAGAGTVPIAGTYQYAGAWVDQRGELLHRGMPSPPRQLVLAAPNNVLTSCYTLPATRRAKPDARIYRSGLDAIYRRVNRVGVLLDGTIDAQNTWTLTDQYNDVDLYIPLYTTGGVLEAVAPEGARYPVVIRGRLYLLDFYRGDRLQFSKELAPGTPGEVMLAPELYEALGRLSVDGSPLVAAAALDSATVVFSRSSIYLLSGVGPDSRGLGDDMSLLTEIPSDGGCIEPRSVVAGPNGVFYQSRGGIYMLGRDYAVAPLGEPVRKLIDAYPVVTSAVLVSGERQVRFTVTNAAKTDGRILVYDYRMGQWYEWKIQSSRGDTMAPVGGMLANGTYYILDHTGTVRYEDTTTHYDDSNRWVQMMVETGEIQGSVLQWMHVARLAALGERKDAHQLNVAIYYNGSSTAVSLGYKTDAEIQLQREPAALEQIIWRPPTQQMQSFRFRIFDSADGTPTTGAGFEIHALAVEVALTGQLPQDGQQTKL</sequence>
<evidence type="ECO:0000313" key="1">
    <source>
        <dbReference type="EMBL" id="QJA44780.1"/>
    </source>
</evidence>